<sequence length="224" mass="25270">MPEALSTADRSHPGQAIYTRTTLALYDLVVLGISNTLVWRCPTREILRLYDHYVTDEHLDIGVGTGWYLDRCRFPSSRPRLGLLDLNPHSLRAASQRVARYRPEQYQADVLRPIAISARPFGSIAMTYLLHCLPGAMAEKAVAFDHILPLLRPEGVVFGATLLSRGVRRTRAAERLMAFYNRKGVFSNQADDAESLREALQRRFSEIDVRIFGCGALFVARKPQ</sequence>
<dbReference type="eggNOG" id="COG0500">
    <property type="taxonomic scope" value="Bacteria"/>
</dbReference>
<dbReference type="Gene3D" id="3.40.50.150">
    <property type="entry name" value="Vaccinia Virus protein VP39"/>
    <property type="match status" value="1"/>
</dbReference>
<dbReference type="HOGENOM" id="CLU_046029_0_0_5"/>
<dbReference type="EMBL" id="CP001349">
    <property type="protein sequence ID" value="ACL57266.1"/>
    <property type="molecule type" value="Genomic_DNA"/>
</dbReference>
<keyword evidence="2" id="KW-0808">Transferase</keyword>
<dbReference type="InterPro" id="IPR029063">
    <property type="entry name" value="SAM-dependent_MTases_sf"/>
</dbReference>
<name>B8IA38_METNO</name>
<dbReference type="PIRSF" id="PIRSF011491">
    <property type="entry name" value="Mtase_YbcY_prd"/>
    <property type="match status" value="1"/>
</dbReference>
<dbReference type="Pfam" id="PF08242">
    <property type="entry name" value="Methyltransf_12"/>
    <property type="match status" value="1"/>
</dbReference>
<dbReference type="RefSeq" id="WP_015928946.1">
    <property type="nucleotide sequence ID" value="NC_011894.1"/>
</dbReference>
<feature type="domain" description="Methyltransferase type 12" evidence="1">
    <location>
        <begin position="59"/>
        <end position="157"/>
    </location>
</feature>
<gene>
    <name evidence="2" type="ordered locus">Mnod_2289</name>
</gene>
<dbReference type="SUPFAM" id="SSF53335">
    <property type="entry name" value="S-adenosyl-L-methionine-dependent methyltransferases"/>
    <property type="match status" value="1"/>
</dbReference>
<evidence type="ECO:0000259" key="1">
    <source>
        <dbReference type="Pfam" id="PF08242"/>
    </source>
</evidence>
<proteinExistence type="predicted"/>
<evidence type="ECO:0000313" key="3">
    <source>
        <dbReference type="Proteomes" id="UP000008207"/>
    </source>
</evidence>
<dbReference type="GO" id="GO:0008168">
    <property type="term" value="F:methyltransferase activity"/>
    <property type="evidence" value="ECO:0007669"/>
    <property type="project" value="UniProtKB-KW"/>
</dbReference>
<dbReference type="OrthoDB" id="507855at2"/>
<keyword evidence="3" id="KW-1185">Reference proteome</keyword>
<dbReference type="InterPro" id="IPR016584">
    <property type="entry name" value="MeTrfase_VrtF"/>
</dbReference>
<protein>
    <submittedName>
        <fullName evidence="2">Methyltransferase type 12</fullName>
    </submittedName>
</protein>
<dbReference type="InterPro" id="IPR013217">
    <property type="entry name" value="Methyltransf_12"/>
</dbReference>
<reference evidence="2 3" key="1">
    <citation type="submission" date="2009-01" db="EMBL/GenBank/DDBJ databases">
        <title>Complete sequence of chromosome of Methylobacterium nodulans ORS 2060.</title>
        <authorList>
            <consortium name="US DOE Joint Genome Institute"/>
            <person name="Lucas S."/>
            <person name="Copeland A."/>
            <person name="Lapidus A."/>
            <person name="Glavina del Rio T."/>
            <person name="Dalin E."/>
            <person name="Tice H."/>
            <person name="Bruce D."/>
            <person name="Goodwin L."/>
            <person name="Pitluck S."/>
            <person name="Sims D."/>
            <person name="Brettin T."/>
            <person name="Detter J.C."/>
            <person name="Han C."/>
            <person name="Larimer F."/>
            <person name="Land M."/>
            <person name="Hauser L."/>
            <person name="Kyrpides N."/>
            <person name="Ivanova N."/>
            <person name="Marx C.J."/>
            <person name="Richardson P."/>
        </authorList>
    </citation>
    <scope>NUCLEOTIDE SEQUENCE [LARGE SCALE GENOMIC DNA]</scope>
    <source>
        <strain evidence="3">LMG 21967 / CNCM I-2342 / ORS 2060</strain>
    </source>
</reference>
<accession>B8IA38</accession>
<evidence type="ECO:0000313" key="2">
    <source>
        <dbReference type="EMBL" id="ACL57266.1"/>
    </source>
</evidence>
<organism evidence="2 3">
    <name type="scientific">Methylobacterium nodulans (strain LMG 21967 / CNCM I-2342 / ORS 2060)</name>
    <dbReference type="NCBI Taxonomy" id="460265"/>
    <lineage>
        <taxon>Bacteria</taxon>
        <taxon>Pseudomonadati</taxon>
        <taxon>Pseudomonadota</taxon>
        <taxon>Alphaproteobacteria</taxon>
        <taxon>Hyphomicrobiales</taxon>
        <taxon>Methylobacteriaceae</taxon>
        <taxon>Methylobacterium</taxon>
    </lineage>
</organism>
<keyword evidence="2" id="KW-0489">Methyltransferase</keyword>
<dbReference type="Proteomes" id="UP000008207">
    <property type="component" value="Chromosome"/>
</dbReference>
<dbReference type="GO" id="GO:0032259">
    <property type="term" value="P:methylation"/>
    <property type="evidence" value="ECO:0007669"/>
    <property type="project" value="UniProtKB-KW"/>
</dbReference>
<dbReference type="KEGG" id="mno:Mnod_2289"/>
<dbReference type="AlphaFoldDB" id="B8IA38"/>